<feature type="domain" description="O-antigen ligase-related" evidence="6">
    <location>
        <begin position="185"/>
        <end position="335"/>
    </location>
</feature>
<feature type="transmembrane region" description="Helical" evidence="5">
    <location>
        <begin position="220"/>
        <end position="239"/>
    </location>
</feature>
<feature type="transmembrane region" description="Helical" evidence="5">
    <location>
        <begin position="26"/>
        <end position="42"/>
    </location>
</feature>
<dbReference type="Pfam" id="PF04932">
    <property type="entry name" value="Wzy_C"/>
    <property type="match status" value="1"/>
</dbReference>
<dbReference type="GO" id="GO:0016874">
    <property type="term" value="F:ligase activity"/>
    <property type="evidence" value="ECO:0007669"/>
    <property type="project" value="UniProtKB-KW"/>
</dbReference>
<feature type="transmembrane region" description="Helical" evidence="5">
    <location>
        <begin position="54"/>
        <end position="72"/>
    </location>
</feature>
<evidence type="ECO:0000256" key="1">
    <source>
        <dbReference type="ARBA" id="ARBA00004141"/>
    </source>
</evidence>
<keyword evidence="2 5" id="KW-0812">Transmembrane</keyword>
<dbReference type="InterPro" id="IPR007016">
    <property type="entry name" value="O-antigen_ligase-rel_domated"/>
</dbReference>
<feature type="transmembrane region" description="Helical" evidence="5">
    <location>
        <begin position="350"/>
        <end position="366"/>
    </location>
</feature>
<protein>
    <submittedName>
        <fullName evidence="7">O-antigen ligase family protein</fullName>
    </submittedName>
</protein>
<evidence type="ECO:0000256" key="2">
    <source>
        <dbReference type="ARBA" id="ARBA00022692"/>
    </source>
</evidence>
<keyword evidence="4 5" id="KW-0472">Membrane</keyword>
<dbReference type="PANTHER" id="PTHR37422">
    <property type="entry name" value="TEICHURONIC ACID BIOSYNTHESIS PROTEIN TUAE"/>
    <property type="match status" value="1"/>
</dbReference>
<dbReference type="Proteomes" id="UP001305521">
    <property type="component" value="Chromosome"/>
</dbReference>
<evidence type="ECO:0000259" key="6">
    <source>
        <dbReference type="Pfam" id="PF04932"/>
    </source>
</evidence>
<name>A0ABZ0PCL7_9PROT</name>
<sequence>MSSRLWPLAVALAAAPFIIVLQNRTLAPITLLAFGGVILAGWRAGWRPSVPPMLVWPAMALLGWAAVSILWAPEPGRVADGVLRLGATLALAVLAADALRGVPLTPLIPRAAAIGLAIGIAAALFDDLSGHMLRAAVRGIREAPLTLSFGLKNAASVIALLLPLAVFAPSLPLRLRVALGVSGAVVALLLPGESAKLAVIAGLAVGLAASIAPRATRLGLAGLVAVLVLALPWMLGAALPRDVSGVPFSAAHRLLIWDFTAERIAERPVLGWGMDSSRAIPGGTERTSQETRSAFGLTAHDAHHWFIHQQMLPLHPHNLPLQIWLELGAVGAALMALLLALVALACRNPAACGAFAAGLVIAMLSYGVWQYWWVAGLLLAAVTAPLVGGRKPA</sequence>
<evidence type="ECO:0000313" key="7">
    <source>
        <dbReference type="EMBL" id="WPB83311.1"/>
    </source>
</evidence>
<dbReference type="EMBL" id="CP137852">
    <property type="protein sequence ID" value="WPB83311.1"/>
    <property type="molecule type" value="Genomic_DNA"/>
</dbReference>
<evidence type="ECO:0000256" key="3">
    <source>
        <dbReference type="ARBA" id="ARBA00022989"/>
    </source>
</evidence>
<gene>
    <name evidence="7" type="ORF">R9Z33_14475</name>
</gene>
<feature type="transmembrane region" description="Helical" evidence="5">
    <location>
        <begin position="321"/>
        <end position="343"/>
    </location>
</feature>
<proteinExistence type="predicted"/>
<evidence type="ECO:0000313" key="8">
    <source>
        <dbReference type="Proteomes" id="UP001305521"/>
    </source>
</evidence>
<dbReference type="RefSeq" id="WP_318647288.1">
    <property type="nucleotide sequence ID" value="NZ_CP137852.1"/>
</dbReference>
<evidence type="ECO:0000256" key="4">
    <source>
        <dbReference type="ARBA" id="ARBA00023136"/>
    </source>
</evidence>
<feature type="transmembrane region" description="Helical" evidence="5">
    <location>
        <begin position="107"/>
        <end position="125"/>
    </location>
</feature>
<comment type="subcellular location">
    <subcellularLocation>
        <location evidence="1">Membrane</location>
        <topology evidence="1">Multi-pass membrane protein</topology>
    </subcellularLocation>
</comment>
<dbReference type="PANTHER" id="PTHR37422:SF13">
    <property type="entry name" value="LIPOPOLYSACCHARIDE BIOSYNTHESIS PROTEIN PA4999-RELATED"/>
    <property type="match status" value="1"/>
</dbReference>
<keyword evidence="3 5" id="KW-1133">Transmembrane helix</keyword>
<reference evidence="7 8" key="1">
    <citation type="submission" date="2023-11" db="EMBL/GenBank/DDBJ databases">
        <title>Arctic aerobic anoxygenic photoheterotroph Sediminicoccus rosea KRV36 adapts its photosynthesis to long days of polar summer.</title>
        <authorList>
            <person name="Tomasch J."/>
            <person name="Kopejtka K."/>
            <person name="Bily T."/>
            <person name="Gardiner A.T."/>
            <person name="Gardian Z."/>
            <person name="Shivaramu S."/>
            <person name="Koblizek M."/>
            <person name="Engelhardt F."/>
            <person name="Kaftan D."/>
        </authorList>
    </citation>
    <scope>NUCLEOTIDE SEQUENCE [LARGE SCALE GENOMIC DNA]</scope>
    <source>
        <strain evidence="7 8">R-30</strain>
    </source>
</reference>
<organism evidence="7 8">
    <name type="scientific">Sediminicoccus rosea</name>
    <dbReference type="NCBI Taxonomy" id="1225128"/>
    <lineage>
        <taxon>Bacteria</taxon>
        <taxon>Pseudomonadati</taxon>
        <taxon>Pseudomonadota</taxon>
        <taxon>Alphaproteobacteria</taxon>
        <taxon>Acetobacterales</taxon>
        <taxon>Roseomonadaceae</taxon>
        <taxon>Sediminicoccus</taxon>
    </lineage>
</organism>
<keyword evidence="7" id="KW-0436">Ligase</keyword>
<keyword evidence="8" id="KW-1185">Reference proteome</keyword>
<feature type="transmembrane region" description="Helical" evidence="5">
    <location>
        <begin position="145"/>
        <end position="166"/>
    </location>
</feature>
<accession>A0ABZ0PCL7</accession>
<evidence type="ECO:0000256" key="5">
    <source>
        <dbReference type="SAM" id="Phobius"/>
    </source>
</evidence>
<dbReference type="InterPro" id="IPR051533">
    <property type="entry name" value="WaaL-like"/>
</dbReference>